<feature type="coiled-coil region" evidence="3">
    <location>
        <begin position="583"/>
        <end position="638"/>
    </location>
</feature>
<dbReference type="PANTHER" id="PTHR32347">
    <property type="entry name" value="EFFLUX SYSTEM COMPONENT YKNX-RELATED"/>
    <property type="match status" value="1"/>
</dbReference>
<dbReference type="InterPro" id="IPR050465">
    <property type="entry name" value="UPF0194_transport"/>
</dbReference>
<dbReference type="Pfam" id="PF25881">
    <property type="entry name" value="HH_YBHG"/>
    <property type="match status" value="1"/>
</dbReference>
<comment type="subcellular location">
    <subcellularLocation>
        <location evidence="1">Cell envelope</location>
    </subcellularLocation>
</comment>
<protein>
    <submittedName>
        <fullName evidence="8">Efflux RND transporter periplasmic adaptor subunit</fullName>
    </submittedName>
</protein>
<dbReference type="EMBL" id="JAVRIC010000011">
    <property type="protein sequence ID" value="MDT0497586.1"/>
    <property type="molecule type" value="Genomic_DNA"/>
</dbReference>
<keyword evidence="5" id="KW-0472">Membrane</keyword>
<dbReference type="PANTHER" id="PTHR32347:SF23">
    <property type="entry name" value="BLL5650 PROTEIN"/>
    <property type="match status" value="1"/>
</dbReference>
<feature type="compositionally biased region" description="Basic and acidic residues" evidence="4">
    <location>
        <begin position="1"/>
        <end position="12"/>
    </location>
</feature>
<dbReference type="Proteomes" id="UP001254608">
    <property type="component" value="Unassembled WGS sequence"/>
</dbReference>
<dbReference type="InterPro" id="IPR059052">
    <property type="entry name" value="HH_YbhG-like"/>
</dbReference>
<evidence type="ECO:0000256" key="2">
    <source>
        <dbReference type="ARBA" id="ARBA00023054"/>
    </source>
</evidence>
<gene>
    <name evidence="8" type="ORF">RM530_09450</name>
</gene>
<dbReference type="RefSeq" id="WP_311364978.1">
    <property type="nucleotide sequence ID" value="NZ_JAVRIC010000011.1"/>
</dbReference>
<feature type="transmembrane region" description="Helical" evidence="5">
    <location>
        <begin position="443"/>
        <end position="466"/>
    </location>
</feature>
<evidence type="ECO:0000259" key="6">
    <source>
        <dbReference type="Pfam" id="PF25881"/>
    </source>
</evidence>
<feature type="transmembrane region" description="Helical" evidence="5">
    <location>
        <begin position="375"/>
        <end position="398"/>
    </location>
</feature>
<evidence type="ECO:0000256" key="4">
    <source>
        <dbReference type="SAM" id="MobiDB-lite"/>
    </source>
</evidence>
<evidence type="ECO:0000256" key="5">
    <source>
        <dbReference type="SAM" id="Phobius"/>
    </source>
</evidence>
<evidence type="ECO:0000259" key="7">
    <source>
        <dbReference type="Pfam" id="PF25954"/>
    </source>
</evidence>
<dbReference type="SUPFAM" id="SSF111369">
    <property type="entry name" value="HlyD-like secretion proteins"/>
    <property type="match status" value="1"/>
</dbReference>
<keyword evidence="2 3" id="KW-0175">Coiled coil</keyword>
<feature type="compositionally biased region" description="Low complexity" evidence="4">
    <location>
        <begin position="109"/>
        <end position="134"/>
    </location>
</feature>
<keyword evidence="9" id="KW-1185">Reference proteome</keyword>
<proteinExistence type="predicted"/>
<feature type="region of interest" description="Disordered" evidence="4">
    <location>
        <begin position="96"/>
        <end position="134"/>
    </location>
</feature>
<evidence type="ECO:0000313" key="9">
    <source>
        <dbReference type="Proteomes" id="UP001254608"/>
    </source>
</evidence>
<feature type="transmembrane region" description="Helical" evidence="5">
    <location>
        <begin position="308"/>
        <end position="326"/>
    </location>
</feature>
<feature type="region of interest" description="Disordered" evidence="4">
    <location>
        <begin position="1"/>
        <end position="22"/>
    </location>
</feature>
<evidence type="ECO:0000256" key="1">
    <source>
        <dbReference type="ARBA" id="ARBA00004196"/>
    </source>
</evidence>
<feature type="transmembrane region" description="Helical" evidence="5">
    <location>
        <begin position="280"/>
        <end position="302"/>
    </location>
</feature>
<evidence type="ECO:0000313" key="8">
    <source>
        <dbReference type="EMBL" id="MDT0497586.1"/>
    </source>
</evidence>
<dbReference type="Gene3D" id="2.40.50.100">
    <property type="match status" value="1"/>
</dbReference>
<dbReference type="InterPro" id="IPR058792">
    <property type="entry name" value="Beta-barrel_RND_2"/>
</dbReference>
<dbReference type="Pfam" id="PF25954">
    <property type="entry name" value="Beta-barrel_RND_2"/>
    <property type="match status" value="1"/>
</dbReference>
<evidence type="ECO:0000256" key="3">
    <source>
        <dbReference type="SAM" id="Coils"/>
    </source>
</evidence>
<reference evidence="8 9" key="1">
    <citation type="submission" date="2023-09" db="EMBL/GenBank/DDBJ databases">
        <authorList>
            <person name="Rey-Velasco X."/>
        </authorList>
    </citation>
    <scope>NUCLEOTIDE SEQUENCE [LARGE SCALE GENOMIC DNA]</scope>
    <source>
        <strain evidence="8 9">W345</strain>
    </source>
</reference>
<keyword evidence="5" id="KW-1133">Transmembrane helix</keyword>
<dbReference type="Gene3D" id="2.40.30.170">
    <property type="match status" value="1"/>
</dbReference>
<feature type="domain" description="YbhG-like alpha-helical hairpin" evidence="6">
    <location>
        <begin position="521"/>
        <end position="638"/>
    </location>
</feature>
<keyword evidence="5" id="KW-0812">Transmembrane</keyword>
<feature type="transmembrane region" description="Helical" evidence="5">
    <location>
        <begin position="212"/>
        <end position="231"/>
    </location>
</feature>
<feature type="transmembrane region" description="Helical" evidence="5">
    <location>
        <begin position="183"/>
        <end position="200"/>
    </location>
</feature>
<name>A0ABU2WI90_9GAMM</name>
<feature type="transmembrane region" description="Helical" evidence="5">
    <location>
        <begin position="404"/>
        <end position="422"/>
    </location>
</feature>
<organism evidence="8 9">
    <name type="scientific">Banduia mediterranea</name>
    <dbReference type="NCBI Taxonomy" id="3075609"/>
    <lineage>
        <taxon>Bacteria</taxon>
        <taxon>Pseudomonadati</taxon>
        <taxon>Pseudomonadota</taxon>
        <taxon>Gammaproteobacteria</taxon>
        <taxon>Nevskiales</taxon>
        <taxon>Algiphilaceae</taxon>
        <taxon>Banduia</taxon>
    </lineage>
</organism>
<comment type="caution">
    <text evidence="8">The sequence shown here is derived from an EMBL/GenBank/DDBJ whole genome shotgun (WGS) entry which is preliminary data.</text>
</comment>
<sequence>MSSDTAKPDRRPRPPFRRLAAAGVERKLKGKHELVVLRNEAGAELRLNASEFALAQLFDGQRNAAARVDASNGRADEAAMEWLALRLAEAGLLKSGRREPLPVPPQTDAEAAWAHGGGASAPSGFPPSTAAGSLASPGGPGAISGLIGVRGAANPLKIELDPRPWMPIGAAVNLTLTHPTLRWIMWVLAVIALFAFWSHRNEATLDALPLLGPFRLLILGLFCSTVVNVLGQSARAHAVRRSTHETPRFGLNFRWGFLPQLYCDTEGPAERAPTRARVRIIGSALNASLVVFVVAIYGWLILRRHPSALPTVMLGLAGISMISLLFRANPLASHEGYYLLAHRLGMPDLRDRARAALLGYGKPWDDRPKVARAPLILYLATVVLYWAAVLTLLVIYPAAWLERLFGGTGVLIFLGVMAYVFFEQYRRNRSGRGRIGSMKLSKFLPSRTGWIVIGIVIVVGLIPYPYEPSGSLVILPKDRADTRALIAGDVREVFVSEGVHVDKGQEIARLSDAAQKALVATSEAKLKRLEAELALAHLGARGEEIALAEQHVKTARVRANFADAEERRMNSAYQRRAVAIQDYERAKGTADVQQEELAEAQSNLTLVKAPTREESITALEAEIEAEKAQLEYARLQLEYTRIRAPIAGTVVSDELMFAIGQYYEVGGLIATIEETGTLMAEVRLPESSVGSIETDTSAEVKVWAFPGTTFKGTVTAIAPNAEQGEYGKVVRVLMTLDDPDHRLRPEMTGQAKIYSGWYPSAYVFTRAIVRFLLIEVWSWLP</sequence>
<accession>A0ABU2WI90</accession>
<feature type="domain" description="CusB-like beta-barrel" evidence="7">
    <location>
        <begin position="681"/>
        <end position="753"/>
    </location>
</feature>